<dbReference type="GO" id="GO:0032259">
    <property type="term" value="P:methylation"/>
    <property type="evidence" value="ECO:0007669"/>
    <property type="project" value="UniProtKB-KW"/>
</dbReference>
<gene>
    <name evidence="6" type="ORF">UCREL1_9768</name>
</gene>
<sequence>MSDSLIFNLSARIAANTAKVKEYLASHGLAQPSFALDAPSRSLIPDTELDVAAARQAVISDCLELRELMLGPREHLTSFKHNELVGQQAIMRFRLAEAFPIGGETTFAELAARSGLNEMHVRKLLRFAMTQHIFHEPRPGVVAHTATSRLLVEDKGLASFLRLNTDDLWHSAYHTVNAMAKYPGSEEPNETGFALANQTNKDMYRFFKENPERSERFAAAMRFFTERPGLEPKHVVNHKLWEEISAGGTVVDVGGSHGIICIELARKFPKLRFVVQDLDEHVIRDAERQRPAELADRVQYMQHNIFTEQPVRGADVYFLRAIFHNWSDTYGAKILQSLVPALKPGAKVVINDEVMPEPGSVPPALAAQLRSNDLHMLSLQNGCEREMGEWENLFTKAHPGFRFHGGQQPPGSGLWILVAEWIGV</sequence>
<dbReference type="InterPro" id="IPR036390">
    <property type="entry name" value="WH_DNA-bd_sf"/>
</dbReference>
<dbReference type="eggNOG" id="KOG3178">
    <property type="taxonomic scope" value="Eukaryota"/>
</dbReference>
<feature type="domain" description="O-methyltransferase dimerisation" evidence="5">
    <location>
        <begin position="91"/>
        <end position="153"/>
    </location>
</feature>
<dbReference type="GO" id="GO:0008171">
    <property type="term" value="F:O-methyltransferase activity"/>
    <property type="evidence" value="ECO:0007669"/>
    <property type="project" value="InterPro"/>
</dbReference>
<dbReference type="Gene3D" id="1.10.10.10">
    <property type="entry name" value="Winged helix-like DNA-binding domain superfamily/Winged helix DNA-binding domain"/>
    <property type="match status" value="1"/>
</dbReference>
<dbReference type="STRING" id="1287681.M7SAV6"/>
<name>M7SAV6_EUTLA</name>
<dbReference type="SUPFAM" id="SSF53335">
    <property type="entry name" value="S-adenosyl-L-methionine-dependent methyltransferases"/>
    <property type="match status" value="1"/>
</dbReference>
<dbReference type="SUPFAM" id="SSF46785">
    <property type="entry name" value="Winged helix' DNA-binding domain"/>
    <property type="match status" value="1"/>
</dbReference>
<keyword evidence="2" id="KW-0808">Transferase</keyword>
<evidence type="ECO:0000313" key="6">
    <source>
        <dbReference type="EMBL" id="EMR63309.1"/>
    </source>
</evidence>
<keyword evidence="7" id="KW-1185">Reference proteome</keyword>
<dbReference type="Proteomes" id="UP000012174">
    <property type="component" value="Unassembled WGS sequence"/>
</dbReference>
<feature type="domain" description="O-methyltransferase C-terminal" evidence="4">
    <location>
        <begin position="221"/>
        <end position="397"/>
    </location>
</feature>
<dbReference type="InterPro" id="IPR001077">
    <property type="entry name" value="COMT_C"/>
</dbReference>
<dbReference type="Gene3D" id="3.40.50.150">
    <property type="entry name" value="Vaccinia Virus protein VP39"/>
    <property type="match status" value="1"/>
</dbReference>
<protein>
    <submittedName>
        <fullName evidence="6">Putative o-protein</fullName>
    </submittedName>
</protein>
<evidence type="ECO:0000259" key="4">
    <source>
        <dbReference type="Pfam" id="PF00891"/>
    </source>
</evidence>
<dbReference type="AlphaFoldDB" id="M7SAV6"/>
<evidence type="ECO:0000256" key="2">
    <source>
        <dbReference type="ARBA" id="ARBA00022679"/>
    </source>
</evidence>
<accession>M7SAV6</accession>
<dbReference type="PROSITE" id="PS51683">
    <property type="entry name" value="SAM_OMT_II"/>
    <property type="match status" value="1"/>
</dbReference>
<dbReference type="OrthoDB" id="2410195at2759"/>
<dbReference type="PANTHER" id="PTHR43712:SF5">
    <property type="entry name" value="O-METHYLTRANSFERASE ASQN-RELATED"/>
    <property type="match status" value="1"/>
</dbReference>
<dbReference type="KEGG" id="ela:UCREL1_9768"/>
<dbReference type="InterPro" id="IPR029063">
    <property type="entry name" value="SAM-dependent_MTases_sf"/>
</dbReference>
<evidence type="ECO:0000259" key="5">
    <source>
        <dbReference type="Pfam" id="PF08100"/>
    </source>
</evidence>
<dbReference type="InterPro" id="IPR036388">
    <property type="entry name" value="WH-like_DNA-bd_sf"/>
</dbReference>
<dbReference type="CDD" id="cd02440">
    <property type="entry name" value="AdoMet_MTases"/>
    <property type="match status" value="1"/>
</dbReference>
<evidence type="ECO:0000313" key="7">
    <source>
        <dbReference type="Proteomes" id="UP000012174"/>
    </source>
</evidence>
<dbReference type="Pfam" id="PF08100">
    <property type="entry name" value="Dimerisation"/>
    <property type="match status" value="1"/>
</dbReference>
<evidence type="ECO:0000256" key="3">
    <source>
        <dbReference type="ARBA" id="ARBA00022691"/>
    </source>
</evidence>
<proteinExistence type="predicted"/>
<dbReference type="EMBL" id="KB707241">
    <property type="protein sequence ID" value="EMR63309.1"/>
    <property type="molecule type" value="Genomic_DNA"/>
</dbReference>
<reference evidence="7" key="1">
    <citation type="journal article" date="2013" name="Genome Announc.">
        <title>Draft genome sequence of the grapevine dieback fungus Eutypa lata UCR-EL1.</title>
        <authorList>
            <person name="Blanco-Ulate B."/>
            <person name="Rolshausen P.E."/>
            <person name="Cantu D."/>
        </authorList>
    </citation>
    <scope>NUCLEOTIDE SEQUENCE [LARGE SCALE GENOMIC DNA]</scope>
    <source>
        <strain evidence="7">UCR-EL1</strain>
    </source>
</reference>
<dbReference type="PANTHER" id="PTHR43712">
    <property type="entry name" value="PUTATIVE (AFU_ORTHOLOGUE AFUA_4G14580)-RELATED"/>
    <property type="match status" value="1"/>
</dbReference>
<dbReference type="Pfam" id="PF00891">
    <property type="entry name" value="Methyltransf_2"/>
    <property type="match status" value="1"/>
</dbReference>
<dbReference type="InterPro" id="IPR016461">
    <property type="entry name" value="COMT-like"/>
</dbReference>
<dbReference type="OMA" id="MGIAYRV"/>
<keyword evidence="1" id="KW-0489">Methyltransferase</keyword>
<dbReference type="InterPro" id="IPR012967">
    <property type="entry name" value="COMT_dimerisation"/>
</dbReference>
<organism evidence="6 7">
    <name type="scientific">Eutypa lata (strain UCR-EL1)</name>
    <name type="common">Grapevine dieback disease fungus</name>
    <name type="synonym">Eutypa armeniacae</name>
    <dbReference type="NCBI Taxonomy" id="1287681"/>
    <lineage>
        <taxon>Eukaryota</taxon>
        <taxon>Fungi</taxon>
        <taxon>Dikarya</taxon>
        <taxon>Ascomycota</taxon>
        <taxon>Pezizomycotina</taxon>
        <taxon>Sordariomycetes</taxon>
        <taxon>Xylariomycetidae</taxon>
        <taxon>Xylariales</taxon>
        <taxon>Diatrypaceae</taxon>
        <taxon>Eutypa</taxon>
    </lineage>
</organism>
<evidence type="ECO:0000256" key="1">
    <source>
        <dbReference type="ARBA" id="ARBA00022603"/>
    </source>
</evidence>
<dbReference type="HOGENOM" id="CLU_005533_1_4_1"/>
<keyword evidence="3" id="KW-0949">S-adenosyl-L-methionine</keyword>